<dbReference type="GO" id="GO:0043165">
    <property type="term" value="P:Gram-negative-bacterium-type cell outer membrane assembly"/>
    <property type="evidence" value="ECO:0007669"/>
    <property type="project" value="TreeGrafter"/>
</dbReference>
<dbReference type="InterPro" id="IPR026592">
    <property type="entry name" value="BamE"/>
</dbReference>
<feature type="signal peptide" evidence="4">
    <location>
        <begin position="1"/>
        <end position="36"/>
    </location>
</feature>
<dbReference type="GO" id="GO:0030674">
    <property type="term" value="F:protein-macromolecule adaptor activity"/>
    <property type="evidence" value="ECO:0007669"/>
    <property type="project" value="TreeGrafter"/>
</dbReference>
<dbReference type="Gene3D" id="3.30.1450.10">
    <property type="match status" value="1"/>
</dbReference>
<evidence type="ECO:0000313" key="7">
    <source>
        <dbReference type="Proteomes" id="UP000076400"/>
    </source>
</evidence>
<feature type="domain" description="Outer membrane protein assembly factor BamE" evidence="5">
    <location>
        <begin position="47"/>
        <end position="121"/>
    </location>
</feature>
<protein>
    <recommendedName>
        <fullName evidence="5">Outer membrane protein assembly factor BamE domain-containing protein</fullName>
    </recommendedName>
</protein>
<dbReference type="STRING" id="580166.AUP43_01250"/>
<dbReference type="EMBL" id="LPXN01000094">
    <property type="protein sequence ID" value="KZD09834.1"/>
    <property type="molecule type" value="Genomic_DNA"/>
</dbReference>
<gene>
    <name evidence="6" type="ORF">AUP43_01250</name>
</gene>
<comment type="caution">
    <text evidence="6">The sequence shown here is derived from an EMBL/GenBank/DDBJ whole genome shotgun (WGS) entry which is preliminary data.</text>
</comment>
<name>A0A154W8H4_9PROT</name>
<organism evidence="6 7">
    <name type="scientific">Oceanibaculum pacificum</name>
    <dbReference type="NCBI Taxonomy" id="580166"/>
    <lineage>
        <taxon>Bacteria</taxon>
        <taxon>Pseudomonadati</taxon>
        <taxon>Pseudomonadota</taxon>
        <taxon>Alphaproteobacteria</taxon>
        <taxon>Rhodospirillales</taxon>
        <taxon>Oceanibaculaceae</taxon>
        <taxon>Oceanibaculum</taxon>
    </lineage>
</organism>
<dbReference type="AlphaFoldDB" id="A0A154W8H4"/>
<keyword evidence="1 4" id="KW-0732">Signal</keyword>
<dbReference type="Pfam" id="PF04355">
    <property type="entry name" value="BamE"/>
    <property type="match status" value="1"/>
</dbReference>
<evidence type="ECO:0000256" key="2">
    <source>
        <dbReference type="ARBA" id="ARBA00023136"/>
    </source>
</evidence>
<evidence type="ECO:0000256" key="4">
    <source>
        <dbReference type="SAM" id="SignalP"/>
    </source>
</evidence>
<keyword evidence="7" id="KW-1185">Reference proteome</keyword>
<accession>A0A154W8H4</accession>
<keyword evidence="2" id="KW-0472">Membrane</keyword>
<sequence length="176" mass="19301">MGFRQTDRTTRSVKQRPFKPSRIPALLGVACLALLAAGCTTTVDTRGNMVDPDILAQIKPGQSSRAEVQQALGSPSATSTFDRESWYYIGKRTETVAFFDPETVEQRIVVVHFDPNGTVDEVKKLTEDDAQKIQVVDRETPTAGRKLGLLQQLFGNLGRFNAPTQNRGPVISAPGR</sequence>
<evidence type="ECO:0000256" key="1">
    <source>
        <dbReference type="ARBA" id="ARBA00022729"/>
    </source>
</evidence>
<keyword evidence="3" id="KW-0998">Cell outer membrane</keyword>
<dbReference type="PANTHER" id="PTHR37482">
    <property type="entry name" value="OUTER MEMBRANE PROTEIN ASSEMBLY FACTOR BAME"/>
    <property type="match status" value="1"/>
</dbReference>
<proteinExistence type="predicted"/>
<reference evidence="6 7" key="1">
    <citation type="submission" date="2015-12" db="EMBL/GenBank/DDBJ databases">
        <title>Genome sequence of Oceanibaculum pacificum MCCC 1A02656.</title>
        <authorList>
            <person name="Lu L."/>
            <person name="Lai Q."/>
            <person name="Shao Z."/>
            <person name="Qian P."/>
        </authorList>
    </citation>
    <scope>NUCLEOTIDE SEQUENCE [LARGE SCALE GENOMIC DNA]</scope>
    <source>
        <strain evidence="6 7">MCCC 1A02656</strain>
    </source>
</reference>
<evidence type="ECO:0000313" key="6">
    <source>
        <dbReference type="EMBL" id="KZD09834.1"/>
    </source>
</evidence>
<evidence type="ECO:0000259" key="5">
    <source>
        <dbReference type="Pfam" id="PF04355"/>
    </source>
</evidence>
<feature type="chain" id="PRO_5007602288" description="Outer membrane protein assembly factor BamE domain-containing protein" evidence="4">
    <location>
        <begin position="37"/>
        <end position="176"/>
    </location>
</feature>
<dbReference type="InterPro" id="IPR007450">
    <property type="entry name" value="BamE_dom"/>
</dbReference>
<evidence type="ECO:0000256" key="3">
    <source>
        <dbReference type="ARBA" id="ARBA00023237"/>
    </source>
</evidence>
<dbReference type="GO" id="GO:1990063">
    <property type="term" value="C:Bam protein complex"/>
    <property type="evidence" value="ECO:0007669"/>
    <property type="project" value="TreeGrafter"/>
</dbReference>
<dbReference type="InterPro" id="IPR037873">
    <property type="entry name" value="BamE-like"/>
</dbReference>
<dbReference type="Proteomes" id="UP000076400">
    <property type="component" value="Unassembled WGS sequence"/>
</dbReference>
<dbReference type="PANTHER" id="PTHR37482:SF1">
    <property type="entry name" value="OUTER MEMBRANE PROTEIN ASSEMBLY FACTOR BAME"/>
    <property type="match status" value="1"/>
</dbReference>
<dbReference type="GO" id="GO:0051205">
    <property type="term" value="P:protein insertion into membrane"/>
    <property type="evidence" value="ECO:0007669"/>
    <property type="project" value="TreeGrafter"/>
</dbReference>